<organism evidence="2 3">
    <name type="scientific">Phocaeicola plebeius</name>
    <dbReference type="NCBI Taxonomy" id="310297"/>
    <lineage>
        <taxon>Bacteria</taxon>
        <taxon>Pseudomonadati</taxon>
        <taxon>Bacteroidota</taxon>
        <taxon>Bacteroidia</taxon>
        <taxon>Bacteroidales</taxon>
        <taxon>Bacteroidaceae</taxon>
        <taxon>Phocaeicola</taxon>
    </lineage>
</organism>
<accession>A0A415T2K0</accession>
<dbReference type="EMBL" id="QRQK01000020">
    <property type="protein sequence ID" value="RHM95719.1"/>
    <property type="molecule type" value="Genomic_DNA"/>
</dbReference>
<evidence type="ECO:0000256" key="1">
    <source>
        <dbReference type="SAM" id="Phobius"/>
    </source>
</evidence>
<name>A0A415T2K0_9BACT</name>
<keyword evidence="1" id="KW-0472">Membrane</keyword>
<protein>
    <submittedName>
        <fullName evidence="2">Uncharacterized protein</fullName>
    </submittedName>
</protein>
<evidence type="ECO:0000313" key="3">
    <source>
        <dbReference type="Proteomes" id="UP000285109"/>
    </source>
</evidence>
<gene>
    <name evidence="2" type="ORF">DWZ34_10860</name>
</gene>
<evidence type="ECO:0000313" key="2">
    <source>
        <dbReference type="EMBL" id="RHM95719.1"/>
    </source>
</evidence>
<dbReference type="AlphaFoldDB" id="A0A415T2K0"/>
<feature type="transmembrane region" description="Helical" evidence="1">
    <location>
        <begin position="94"/>
        <end position="112"/>
    </location>
</feature>
<sequence>MSAGINLYGQNNYYKKDNKGEVIEDVVKDKNYYLNNYDKFNKLANNWQLGAAGCAVASVASFIGYATLDEKFHYDIDVDGNIISKDMRTCARNYLIAGGVLAGWGIICQIISSDYRLRASKSLKVYLTGNGAGISLNF</sequence>
<dbReference type="Proteomes" id="UP000285109">
    <property type="component" value="Unassembled WGS sequence"/>
</dbReference>
<keyword evidence="1" id="KW-0812">Transmembrane</keyword>
<reference evidence="2 3" key="1">
    <citation type="submission" date="2018-08" db="EMBL/GenBank/DDBJ databases">
        <title>A genome reference for cultivated species of the human gut microbiota.</title>
        <authorList>
            <person name="Zou Y."/>
            <person name="Xue W."/>
            <person name="Luo G."/>
        </authorList>
    </citation>
    <scope>NUCLEOTIDE SEQUENCE [LARGE SCALE GENOMIC DNA]</scope>
    <source>
        <strain evidence="2 3">AF31-28B-AC</strain>
    </source>
</reference>
<proteinExistence type="predicted"/>
<comment type="caution">
    <text evidence="2">The sequence shown here is derived from an EMBL/GenBank/DDBJ whole genome shotgun (WGS) entry which is preliminary data.</text>
</comment>
<keyword evidence="1" id="KW-1133">Transmembrane helix</keyword>
<feature type="transmembrane region" description="Helical" evidence="1">
    <location>
        <begin position="49"/>
        <end position="68"/>
    </location>
</feature>